<sequence>DVVCILLLSGLQKEDLDANTLAKLGRYNVNIDDMTNERHEECMLNPYTTKGISSNLQITSEAAITKLPTEATRIPVTKKRAKQNSLGLNSKLNIRFAQNSKDNTDEIKINKTNGIHNTEQASYKMPPLIYHDLKNVSNVDEDNDLQIRFVENKPDVESVLDFWSKLTHHTRTVTTNIPTSPSTASVPNANTENNFTASLHFETNNANLHAKEMELIGKLLAEYIGTENGPYTIEKNITKSEYAEYTPNSVQSNILNDSKNIVPSLKEQINEIRNLNNFTKEDRNVLFDSILNAAEGFPLKIMYNSSQRYKKTHETLHSRFPNSERKPIETMRSNKSHPSQLLNSPLRLQENLENLASTMSYSETTIKRAEEIKIRQYDGQLLNGRYKQYNAINYLSDLKNRTQLSEKKRNVHINNKPVTSGLLAMKQWDPMRVYPMKKTNNVLITGDNGKRFDGENRSRASHKVKDKSTRRYSKPDDEQDVSYRNEQPQYLNIVNNKKEHHKRKHKRQQNRDVQPKTFKSMLPSIKQKKHSKHTHSAMKRRVESSSDDNDYSESSGELVIERRQSGNTDKKGQENYRYMNNELTMNNEIKKRDHSNQEHVTENSKVSHNRHYSNGSTIKKKRRNSDSSNEVKRAETPDATNREQQPAAGSHPVVKVRTIGDLQPISSKVIKEIAEKVKEIVLKDIEKGVTIRTVGTTTTVRTSITEVSIQTSPTTITTPFPQVTTTEKSSTTKNSEVNPVMLQLIEIFKELKNLKEPTTAPTTKAMQDTTMSVVSASPTPILQKVPTLTATQKYPQQKYAPIYNPYSINSSPIHEQMINNAPYAALPYITHLYNRPITLQTNDDQIAPLAIQISKPLKVMNQHVVITTQDPYIKMKQELERQSKKRVEDNFRIPHSDNNNRYGDRITYRNRFTKDRDKPRYYREYKEKVHHPVDSGYSGSLSHYSENVPYTGRLNRHEYNQALSQQSDVGSMDVRNPRTRGYSKYDKYEPQKFHYNSERFENWPRNNWKEIKSLSAENSCEQIPARHQVPIVKVKERTRYDDTHFNNFLKSQQKVTDILEKMLANNMKNSAGPQSVETP</sequence>
<feature type="compositionally biased region" description="Basic residues" evidence="1">
    <location>
        <begin position="526"/>
        <end position="539"/>
    </location>
</feature>
<feature type="compositionally biased region" description="Basic residues" evidence="1">
    <location>
        <begin position="498"/>
        <end position="508"/>
    </location>
</feature>
<evidence type="ECO:0000256" key="1">
    <source>
        <dbReference type="SAM" id="MobiDB-lite"/>
    </source>
</evidence>
<evidence type="ECO:0000313" key="3">
    <source>
        <dbReference type="Proteomes" id="UP000814243"/>
    </source>
</evidence>
<comment type="caution">
    <text evidence="2">The sequence shown here is derived from an EMBL/GenBank/DDBJ whole genome shotgun (WGS) entry which is preliminary data.</text>
</comment>
<feature type="compositionally biased region" description="Basic and acidic residues" evidence="1">
    <location>
        <begin position="559"/>
        <end position="574"/>
    </location>
</feature>
<feature type="compositionally biased region" description="Basic and acidic residues" evidence="1">
    <location>
        <begin position="588"/>
        <end position="602"/>
    </location>
</feature>
<feature type="compositionally biased region" description="Basic and acidic residues" evidence="1">
    <location>
        <begin position="448"/>
        <end position="458"/>
    </location>
</feature>
<evidence type="ECO:0000313" key="2">
    <source>
        <dbReference type="EMBL" id="KAH9641112.1"/>
    </source>
</evidence>
<dbReference type="Proteomes" id="UP000814243">
    <property type="component" value="Unassembled WGS sequence"/>
</dbReference>
<organism evidence="2 3">
    <name type="scientific">Spodoptera exigua</name>
    <name type="common">Beet armyworm</name>
    <name type="synonym">Noctua fulgens</name>
    <dbReference type="NCBI Taxonomy" id="7107"/>
    <lineage>
        <taxon>Eukaryota</taxon>
        <taxon>Metazoa</taxon>
        <taxon>Ecdysozoa</taxon>
        <taxon>Arthropoda</taxon>
        <taxon>Hexapoda</taxon>
        <taxon>Insecta</taxon>
        <taxon>Pterygota</taxon>
        <taxon>Neoptera</taxon>
        <taxon>Endopterygota</taxon>
        <taxon>Lepidoptera</taxon>
        <taxon>Glossata</taxon>
        <taxon>Ditrysia</taxon>
        <taxon>Noctuoidea</taxon>
        <taxon>Noctuidae</taxon>
        <taxon>Amphipyrinae</taxon>
        <taxon>Spodoptera</taxon>
    </lineage>
</organism>
<gene>
    <name evidence="2" type="ORF">HF086_000760</name>
</gene>
<feature type="region of interest" description="Disordered" evidence="1">
    <location>
        <begin position="588"/>
        <end position="653"/>
    </location>
</feature>
<reference evidence="2" key="1">
    <citation type="journal article" date="2021" name="G3 (Bethesda)">
        <title>Genome and transcriptome analysis of the beet armyworm Spodoptera exigua reveals targets for pest control. .</title>
        <authorList>
            <person name="Simon S."/>
            <person name="Breeschoten T."/>
            <person name="Jansen H.J."/>
            <person name="Dirks R.P."/>
            <person name="Schranz M.E."/>
            <person name="Ros V.I.D."/>
        </authorList>
    </citation>
    <scope>NUCLEOTIDE SEQUENCE</scope>
    <source>
        <strain evidence="2">TB_SE_WUR_2020</strain>
    </source>
</reference>
<feature type="compositionally biased region" description="Polar residues" evidence="1">
    <location>
        <begin position="482"/>
        <end position="494"/>
    </location>
</feature>
<feature type="non-terminal residue" evidence="2">
    <location>
        <position position="1"/>
    </location>
</feature>
<accession>A0A922MQT1</accession>
<protein>
    <submittedName>
        <fullName evidence="2">Uncharacterized protein</fullName>
    </submittedName>
</protein>
<dbReference type="AlphaFoldDB" id="A0A922MQT1"/>
<feature type="region of interest" description="Disordered" evidence="1">
    <location>
        <begin position="442"/>
        <end position="575"/>
    </location>
</feature>
<feature type="compositionally biased region" description="Basic and acidic residues" evidence="1">
    <location>
        <begin position="466"/>
        <end position="476"/>
    </location>
</feature>
<proteinExistence type="predicted"/>
<name>A0A922MQT1_SPOEX</name>
<dbReference type="EMBL" id="JACEFF010000256">
    <property type="protein sequence ID" value="KAH9641112.1"/>
    <property type="molecule type" value="Genomic_DNA"/>
</dbReference>